<name>A0ABV7M7Q3_9PROT</name>
<gene>
    <name evidence="2" type="ORF">ACFONP_01830</name>
</gene>
<dbReference type="InterPro" id="IPR011990">
    <property type="entry name" value="TPR-like_helical_dom_sf"/>
</dbReference>
<organism evidence="2 3">
    <name type="scientific">Parvularcula lutaonensis</name>
    <dbReference type="NCBI Taxonomy" id="491923"/>
    <lineage>
        <taxon>Bacteria</taxon>
        <taxon>Pseudomonadati</taxon>
        <taxon>Pseudomonadota</taxon>
        <taxon>Alphaproteobacteria</taxon>
        <taxon>Parvularculales</taxon>
        <taxon>Parvularculaceae</taxon>
        <taxon>Parvularcula</taxon>
    </lineage>
</organism>
<evidence type="ECO:0000313" key="3">
    <source>
        <dbReference type="Proteomes" id="UP001595607"/>
    </source>
</evidence>
<keyword evidence="3" id="KW-1185">Reference proteome</keyword>
<dbReference type="RefSeq" id="WP_189572518.1">
    <property type="nucleotide sequence ID" value="NZ_BMXU01000001.1"/>
</dbReference>
<dbReference type="SMART" id="SM00028">
    <property type="entry name" value="TPR"/>
    <property type="match status" value="2"/>
</dbReference>
<sequence>MITLAVILFAAQAAVQEPYGLERCSAEDGPEVGVGILCDRARLALEARELSVADEISEIAARLAPSHPGVWVVRAEVAQNGRRVDEARRHYEKAAELEPSNPAILVEMGDFEAEEGNVRGAAVLYEKAAELDPGFPGLAERLEAIGDDPAPSEI</sequence>
<evidence type="ECO:0000313" key="2">
    <source>
        <dbReference type="EMBL" id="MFC3301468.1"/>
    </source>
</evidence>
<feature type="repeat" description="TPR" evidence="1">
    <location>
        <begin position="68"/>
        <end position="101"/>
    </location>
</feature>
<proteinExistence type="predicted"/>
<accession>A0ABV7M7Q3</accession>
<keyword evidence="1" id="KW-0802">TPR repeat</keyword>
<dbReference type="InterPro" id="IPR019734">
    <property type="entry name" value="TPR_rpt"/>
</dbReference>
<dbReference type="Gene3D" id="1.25.40.10">
    <property type="entry name" value="Tetratricopeptide repeat domain"/>
    <property type="match status" value="1"/>
</dbReference>
<protein>
    <submittedName>
        <fullName evidence="2">Tetratricopeptide repeat protein</fullName>
    </submittedName>
</protein>
<dbReference type="PROSITE" id="PS50005">
    <property type="entry name" value="TPR"/>
    <property type="match status" value="1"/>
</dbReference>
<reference evidence="3" key="1">
    <citation type="journal article" date="2019" name="Int. J. Syst. Evol. Microbiol.">
        <title>The Global Catalogue of Microorganisms (GCM) 10K type strain sequencing project: providing services to taxonomists for standard genome sequencing and annotation.</title>
        <authorList>
            <consortium name="The Broad Institute Genomics Platform"/>
            <consortium name="The Broad Institute Genome Sequencing Center for Infectious Disease"/>
            <person name="Wu L."/>
            <person name="Ma J."/>
        </authorList>
    </citation>
    <scope>NUCLEOTIDE SEQUENCE [LARGE SCALE GENOMIC DNA]</scope>
    <source>
        <strain evidence="3">KCTC 22245</strain>
    </source>
</reference>
<evidence type="ECO:0000256" key="1">
    <source>
        <dbReference type="PROSITE-ProRule" id="PRU00339"/>
    </source>
</evidence>
<dbReference type="SUPFAM" id="SSF48452">
    <property type="entry name" value="TPR-like"/>
    <property type="match status" value="1"/>
</dbReference>
<dbReference type="EMBL" id="JBHRVA010000002">
    <property type="protein sequence ID" value="MFC3301468.1"/>
    <property type="molecule type" value="Genomic_DNA"/>
</dbReference>
<comment type="caution">
    <text evidence="2">The sequence shown here is derived from an EMBL/GenBank/DDBJ whole genome shotgun (WGS) entry which is preliminary data.</text>
</comment>
<dbReference type="Proteomes" id="UP001595607">
    <property type="component" value="Unassembled WGS sequence"/>
</dbReference>